<evidence type="ECO:0000313" key="2">
    <source>
        <dbReference type="EMBL" id="KKL79221.1"/>
    </source>
</evidence>
<dbReference type="Pfam" id="PF04945">
    <property type="entry name" value="YHS"/>
    <property type="match status" value="1"/>
</dbReference>
<dbReference type="AlphaFoldDB" id="A0A0F9FL45"/>
<organism evidence="2">
    <name type="scientific">marine sediment metagenome</name>
    <dbReference type="NCBI Taxonomy" id="412755"/>
    <lineage>
        <taxon>unclassified sequences</taxon>
        <taxon>metagenomes</taxon>
        <taxon>ecological metagenomes</taxon>
    </lineage>
</organism>
<feature type="domain" description="YHS" evidence="1">
    <location>
        <begin position="5"/>
        <end position="49"/>
    </location>
</feature>
<evidence type="ECO:0000259" key="1">
    <source>
        <dbReference type="Pfam" id="PF04945"/>
    </source>
</evidence>
<comment type="caution">
    <text evidence="2">The sequence shown here is derived from an EMBL/GenBank/DDBJ whole genome shotgun (WGS) entry which is preliminary data.</text>
</comment>
<proteinExistence type="predicted"/>
<gene>
    <name evidence="2" type="ORF">LCGC14_2017010</name>
</gene>
<name>A0A0F9FL45_9ZZZZ</name>
<sequence length="72" mass="8027">MFGKVRDPVCGVKVTKNTPYRHNLQGKTFYFHGAACRQTFKNNPKGFIGGKKRKGLMTTLAEASDGQPKKCH</sequence>
<dbReference type="EMBL" id="LAZR01023231">
    <property type="protein sequence ID" value="KKL79221.1"/>
    <property type="molecule type" value="Genomic_DNA"/>
</dbReference>
<accession>A0A0F9FL45</accession>
<reference evidence="2" key="1">
    <citation type="journal article" date="2015" name="Nature">
        <title>Complex archaea that bridge the gap between prokaryotes and eukaryotes.</title>
        <authorList>
            <person name="Spang A."/>
            <person name="Saw J.H."/>
            <person name="Jorgensen S.L."/>
            <person name="Zaremba-Niedzwiedzka K."/>
            <person name="Martijn J."/>
            <person name="Lind A.E."/>
            <person name="van Eijk R."/>
            <person name="Schleper C."/>
            <person name="Guy L."/>
            <person name="Ettema T.J."/>
        </authorList>
    </citation>
    <scope>NUCLEOTIDE SEQUENCE</scope>
</reference>
<protein>
    <recommendedName>
        <fullName evidence="1">YHS domain-containing protein</fullName>
    </recommendedName>
</protein>
<dbReference type="InterPro" id="IPR007029">
    <property type="entry name" value="YHS_dom"/>
</dbReference>